<organism evidence="1 2">
    <name type="scientific">Cirrhinus molitorella</name>
    <name type="common">mud carp</name>
    <dbReference type="NCBI Taxonomy" id="172907"/>
    <lineage>
        <taxon>Eukaryota</taxon>
        <taxon>Metazoa</taxon>
        <taxon>Chordata</taxon>
        <taxon>Craniata</taxon>
        <taxon>Vertebrata</taxon>
        <taxon>Euteleostomi</taxon>
        <taxon>Actinopterygii</taxon>
        <taxon>Neopterygii</taxon>
        <taxon>Teleostei</taxon>
        <taxon>Ostariophysi</taxon>
        <taxon>Cypriniformes</taxon>
        <taxon>Cyprinidae</taxon>
        <taxon>Labeoninae</taxon>
        <taxon>Labeonini</taxon>
        <taxon>Cirrhinus</taxon>
    </lineage>
</organism>
<gene>
    <name evidence="1" type="ORF">Q8A67_007422</name>
</gene>
<protein>
    <submittedName>
        <fullName evidence="1">Uncharacterized protein</fullName>
    </submittedName>
</protein>
<evidence type="ECO:0000313" key="1">
    <source>
        <dbReference type="EMBL" id="KAK2902709.1"/>
    </source>
</evidence>
<sequence>MLGAFNSDRTTVGVDESTKSYKQTGVTEYLSEYFAKLFGFPQTLTPVIGPAGVGRSVKPSSCTTAE</sequence>
<accession>A0AA88TQS6</accession>
<comment type="caution">
    <text evidence="1">The sequence shown here is derived from an EMBL/GenBank/DDBJ whole genome shotgun (WGS) entry which is preliminary data.</text>
</comment>
<evidence type="ECO:0000313" key="2">
    <source>
        <dbReference type="Proteomes" id="UP001187343"/>
    </source>
</evidence>
<keyword evidence="2" id="KW-1185">Reference proteome</keyword>
<proteinExistence type="predicted"/>
<name>A0AA88TQS6_9TELE</name>
<dbReference type="Proteomes" id="UP001187343">
    <property type="component" value="Unassembled WGS sequence"/>
</dbReference>
<dbReference type="AlphaFoldDB" id="A0AA88TQS6"/>
<dbReference type="EMBL" id="JAUYZG010000007">
    <property type="protein sequence ID" value="KAK2902709.1"/>
    <property type="molecule type" value="Genomic_DNA"/>
</dbReference>
<reference evidence="1" key="1">
    <citation type="submission" date="2023-08" db="EMBL/GenBank/DDBJ databases">
        <title>Chromosome-level Genome Assembly of mud carp (Cirrhinus molitorella).</title>
        <authorList>
            <person name="Liu H."/>
        </authorList>
    </citation>
    <scope>NUCLEOTIDE SEQUENCE</scope>
    <source>
        <strain evidence="1">Prfri</strain>
        <tissue evidence="1">Muscle</tissue>
    </source>
</reference>